<accession>A0A0F9FQK0</accession>
<evidence type="ECO:0000313" key="1">
    <source>
        <dbReference type="EMBL" id="KKL59600.1"/>
    </source>
</evidence>
<name>A0A0F9FQK0_9ZZZZ</name>
<gene>
    <name evidence="1" type="ORF">LCGC14_2213720</name>
</gene>
<protein>
    <submittedName>
        <fullName evidence="1">Uncharacterized protein</fullName>
    </submittedName>
</protein>
<dbReference type="AlphaFoldDB" id="A0A0F9FQK0"/>
<organism evidence="1">
    <name type="scientific">marine sediment metagenome</name>
    <dbReference type="NCBI Taxonomy" id="412755"/>
    <lineage>
        <taxon>unclassified sequences</taxon>
        <taxon>metagenomes</taxon>
        <taxon>ecological metagenomes</taxon>
    </lineage>
</organism>
<sequence length="73" mass="7726">MGCQPIGQQGRNGGVMGSVSKYDAVGIQNFAFDGNPMIWDPSVVIPTGATASTETIFGIHIPSFCLSIHKEEN</sequence>
<reference evidence="1" key="1">
    <citation type="journal article" date="2015" name="Nature">
        <title>Complex archaea that bridge the gap between prokaryotes and eukaryotes.</title>
        <authorList>
            <person name="Spang A."/>
            <person name="Saw J.H."/>
            <person name="Jorgensen S.L."/>
            <person name="Zaremba-Niedzwiedzka K."/>
            <person name="Martijn J."/>
            <person name="Lind A.E."/>
            <person name="van Eijk R."/>
            <person name="Schleper C."/>
            <person name="Guy L."/>
            <person name="Ettema T.J."/>
        </authorList>
    </citation>
    <scope>NUCLEOTIDE SEQUENCE</scope>
</reference>
<feature type="non-terminal residue" evidence="1">
    <location>
        <position position="73"/>
    </location>
</feature>
<proteinExistence type="predicted"/>
<comment type="caution">
    <text evidence="1">The sequence shown here is derived from an EMBL/GenBank/DDBJ whole genome shotgun (WGS) entry which is preliminary data.</text>
</comment>
<dbReference type="EMBL" id="LAZR01029431">
    <property type="protein sequence ID" value="KKL59600.1"/>
    <property type="molecule type" value="Genomic_DNA"/>
</dbReference>